<dbReference type="PANTHER" id="PTHR23239">
    <property type="entry name" value="INTERMEDIATE FILAMENT"/>
    <property type="match status" value="1"/>
</dbReference>
<evidence type="ECO:0000256" key="1">
    <source>
        <dbReference type="ARBA" id="ARBA00022754"/>
    </source>
</evidence>
<keyword evidence="2 3" id="KW-0175">Coiled coil</keyword>
<dbReference type="SUPFAM" id="SSF64593">
    <property type="entry name" value="Intermediate filament protein, coiled coil region"/>
    <property type="match status" value="2"/>
</dbReference>
<comment type="caution">
    <text evidence="5">The sequence shown here is derived from an EMBL/GenBank/DDBJ whole genome shotgun (WGS) entry which is preliminary data.</text>
</comment>
<keyword evidence="1" id="KW-0403">Intermediate filament</keyword>
<protein>
    <submittedName>
        <fullName evidence="5">Keratin, type I cytoskeletal 19-like</fullName>
    </submittedName>
</protein>
<organism evidence="5 6">
    <name type="scientific">Clarias magur</name>
    <name type="common">Asian catfish</name>
    <name type="synonym">Macropteronotus magur</name>
    <dbReference type="NCBI Taxonomy" id="1594786"/>
    <lineage>
        <taxon>Eukaryota</taxon>
        <taxon>Metazoa</taxon>
        <taxon>Chordata</taxon>
        <taxon>Craniata</taxon>
        <taxon>Vertebrata</taxon>
        <taxon>Euteleostomi</taxon>
        <taxon>Actinopterygii</taxon>
        <taxon>Neopterygii</taxon>
        <taxon>Teleostei</taxon>
        <taxon>Ostariophysi</taxon>
        <taxon>Siluriformes</taxon>
        <taxon>Clariidae</taxon>
        <taxon>Clarias</taxon>
    </lineage>
</organism>
<keyword evidence="6" id="KW-1185">Reference proteome</keyword>
<sequence>MSVRLHRSASYSNVSRASVSTFGDYATTFDFSSSSSPSYEFAAFGNEKMTMQNLNSRLAAYLEKVLSLQKANLNIEQKIKEYYESRTITERKDLSHYYIIIEDLQKQTRENQEVRTKLHNAQLAASDFRNKFEVERNMHLIIEADVQSVRKQTDRFKDEIEDLKFQFEGLNNELEELKKSHEEELIMVHNQKSGSVDVQLALGQPGHLDEALHEMRERYEALILKNRKLAEQWFNTKVSELNSHVHDVQTDATSSQTSSRELKKKYQSMEIEMNGFYSQIQILQNKLVEVGARSASEASQLNVHIEQLVTELQQIKMQMQKKVMETEVLEQEIAEYRRLLEGELDGFNIKLKSESSSTTSSSTTSSSTTVAKTVTTDVVKEMTMTKEEEEEYHRRQIRVKVIKEELVDGVVVAVNVEEKVQDVST</sequence>
<dbReference type="AlphaFoldDB" id="A0A8J5C9F2"/>
<dbReference type="OrthoDB" id="2441647at2759"/>
<dbReference type="PRINTS" id="PR01248">
    <property type="entry name" value="TYPE1KERATIN"/>
</dbReference>
<dbReference type="EMBL" id="QNUK01000001">
    <property type="protein sequence ID" value="KAF5909924.1"/>
    <property type="molecule type" value="Genomic_DNA"/>
</dbReference>
<evidence type="ECO:0000259" key="4">
    <source>
        <dbReference type="PROSITE" id="PS51842"/>
    </source>
</evidence>
<accession>A0A8J5C9F2</accession>
<dbReference type="Pfam" id="PF00038">
    <property type="entry name" value="Filament"/>
    <property type="match status" value="1"/>
</dbReference>
<dbReference type="SMART" id="SM01391">
    <property type="entry name" value="Filament"/>
    <property type="match status" value="1"/>
</dbReference>
<dbReference type="PANTHER" id="PTHR23239:SF180">
    <property type="entry name" value="KERATIN, TYPE I CYTOSKELETAL 17"/>
    <property type="match status" value="1"/>
</dbReference>
<dbReference type="Gene3D" id="1.20.5.500">
    <property type="entry name" value="Single helix bin"/>
    <property type="match status" value="1"/>
</dbReference>
<dbReference type="Proteomes" id="UP000727407">
    <property type="component" value="Unassembled WGS sequence"/>
</dbReference>
<evidence type="ECO:0000313" key="5">
    <source>
        <dbReference type="EMBL" id="KAF5909924.1"/>
    </source>
</evidence>
<evidence type="ECO:0000256" key="2">
    <source>
        <dbReference type="ARBA" id="ARBA00023054"/>
    </source>
</evidence>
<evidence type="ECO:0000256" key="3">
    <source>
        <dbReference type="SAM" id="Coils"/>
    </source>
</evidence>
<dbReference type="GO" id="GO:0005198">
    <property type="term" value="F:structural molecule activity"/>
    <property type="evidence" value="ECO:0007669"/>
    <property type="project" value="InterPro"/>
</dbReference>
<gene>
    <name evidence="5" type="primary">krt99</name>
    <name evidence="5" type="ORF">DAT39_000324</name>
</gene>
<dbReference type="Gene3D" id="1.20.5.1160">
    <property type="entry name" value="Vasodilator-stimulated phosphoprotein"/>
    <property type="match status" value="1"/>
</dbReference>
<dbReference type="GO" id="GO:0005882">
    <property type="term" value="C:intermediate filament"/>
    <property type="evidence" value="ECO:0007669"/>
    <property type="project" value="UniProtKB-KW"/>
</dbReference>
<dbReference type="InterPro" id="IPR002957">
    <property type="entry name" value="Keratin_I"/>
</dbReference>
<dbReference type="InterPro" id="IPR039008">
    <property type="entry name" value="IF_rod_dom"/>
</dbReference>
<reference evidence="5" key="1">
    <citation type="submission" date="2020-07" db="EMBL/GenBank/DDBJ databases">
        <title>Clarias magur genome sequencing, assembly and annotation.</title>
        <authorList>
            <person name="Kushwaha B."/>
            <person name="Kumar R."/>
            <person name="Das P."/>
            <person name="Joshi C.G."/>
            <person name="Kumar D."/>
            <person name="Nagpure N.S."/>
            <person name="Pandey M."/>
            <person name="Agarwal S."/>
            <person name="Srivastava S."/>
            <person name="Singh M."/>
            <person name="Sahoo L."/>
            <person name="Jayasankar P."/>
            <person name="Meher P.K."/>
            <person name="Koringa P.G."/>
            <person name="Iquebal M.A."/>
            <person name="Das S.P."/>
            <person name="Bit A."/>
            <person name="Patnaik S."/>
            <person name="Patel N."/>
            <person name="Shah T.M."/>
            <person name="Hinsu A."/>
            <person name="Jena J.K."/>
        </authorList>
    </citation>
    <scope>NUCLEOTIDE SEQUENCE</scope>
    <source>
        <strain evidence="5">CIFAMagur01</strain>
        <tissue evidence="5">Testis</tissue>
    </source>
</reference>
<name>A0A8J5C9F2_CLAMG</name>
<evidence type="ECO:0000313" key="6">
    <source>
        <dbReference type="Proteomes" id="UP000727407"/>
    </source>
</evidence>
<dbReference type="Gene3D" id="1.20.5.170">
    <property type="match status" value="1"/>
</dbReference>
<proteinExistence type="predicted"/>
<feature type="coiled-coil region" evidence="3">
    <location>
        <begin position="104"/>
        <end position="232"/>
    </location>
</feature>
<dbReference type="PROSITE" id="PS51842">
    <property type="entry name" value="IF_ROD_2"/>
    <property type="match status" value="1"/>
</dbReference>
<feature type="coiled-coil region" evidence="3">
    <location>
        <begin position="298"/>
        <end position="332"/>
    </location>
</feature>
<feature type="domain" description="IF rod" evidence="4">
    <location>
        <begin position="47"/>
        <end position="347"/>
    </location>
</feature>